<dbReference type="OrthoDB" id="2758221at2759"/>
<protein>
    <recommendedName>
        <fullName evidence="5">F-box domain-containing protein</fullName>
    </recommendedName>
</protein>
<gene>
    <name evidence="3" type="ORF">L227DRAFT_27951</name>
</gene>
<keyword evidence="1" id="KW-0175">Coiled coil</keyword>
<organism evidence="3 4">
    <name type="scientific">Lentinus tigrinus ALCF2SS1-6</name>
    <dbReference type="NCBI Taxonomy" id="1328759"/>
    <lineage>
        <taxon>Eukaryota</taxon>
        <taxon>Fungi</taxon>
        <taxon>Dikarya</taxon>
        <taxon>Basidiomycota</taxon>
        <taxon>Agaricomycotina</taxon>
        <taxon>Agaricomycetes</taxon>
        <taxon>Polyporales</taxon>
        <taxon>Polyporaceae</taxon>
        <taxon>Lentinus</taxon>
    </lineage>
</organism>
<evidence type="ECO:0000313" key="3">
    <source>
        <dbReference type="EMBL" id="RPD67545.1"/>
    </source>
</evidence>
<dbReference type="EMBL" id="ML122250">
    <property type="protein sequence ID" value="RPD67545.1"/>
    <property type="molecule type" value="Genomic_DNA"/>
</dbReference>
<reference evidence="3" key="1">
    <citation type="journal article" date="2018" name="Genome Biol. Evol.">
        <title>Genomics and development of Lentinus tigrinus, a white-rot wood-decaying mushroom with dimorphic fruiting bodies.</title>
        <authorList>
            <person name="Wu B."/>
            <person name="Xu Z."/>
            <person name="Knudson A."/>
            <person name="Carlson A."/>
            <person name="Chen N."/>
            <person name="Kovaka S."/>
            <person name="LaButti K."/>
            <person name="Lipzen A."/>
            <person name="Pennachio C."/>
            <person name="Riley R."/>
            <person name="Schakwitz W."/>
            <person name="Umezawa K."/>
            <person name="Ohm R.A."/>
            <person name="Grigoriev I.V."/>
            <person name="Nagy L.G."/>
            <person name="Gibbons J."/>
            <person name="Hibbett D."/>
        </authorList>
    </citation>
    <scope>NUCLEOTIDE SEQUENCE [LARGE SCALE GENOMIC DNA]</scope>
    <source>
        <strain evidence="3">ALCF2SS1-6</strain>
    </source>
</reference>
<feature type="compositionally biased region" description="Basic and acidic residues" evidence="2">
    <location>
        <begin position="574"/>
        <end position="583"/>
    </location>
</feature>
<evidence type="ECO:0008006" key="5">
    <source>
        <dbReference type="Google" id="ProtNLM"/>
    </source>
</evidence>
<evidence type="ECO:0000256" key="1">
    <source>
        <dbReference type="SAM" id="Coils"/>
    </source>
</evidence>
<sequence length="594" mass="66899">MVRKTSTTQRDIEHELRQRSRSDMAAEVIRLRTENSQLLEENARLLEDKTNADERNAELVLTVASLASALVKARLTLYSMTCTPDYMALPPEILLSIFRFTQPDPHMHSPSFTRNTWLNGLRTKKALTLVCEAWSAPATTVLYEEIVFRRVGQIPALADTLRGENGSRLAALVQSISMVTCAIWPFCAEVAEEDLAYILGQCSNLATFSFVGHPDLPFAHFLDGTTTPAPRAFFDRNAFNPTWFLDSRPGRVGDCLRERLVHGLCSLSIDLTCDVSAERLIESRYNGPFFSLLTHGTCLTSLTVGPVQRVRESMSLPLPPLHFPALRNLYLDIAERNFHDYVQFQWKLPVLTRLTLISDIDPLPLIQVHGSGLTYLALFHSIPQKHLLPSLSSVLPVISHLAIQLDNELDTLNIHSSSLHYLDIFPEQRYPTVKLYKSISLSKDARAPCLQNIRLMTAGIGENTPVYYPLLCDPERLRGDVSHFQGDDDDADWMEWTTGGIVYRFGDDIVRQKWWCVTNDPRAYADFTPPPGHRDGSDEEEDNDYEYESPSDSSDDSVSCTDSDSSSASSSDPGLHEGPFDRETILGMFRRRLE</sequence>
<feature type="coiled-coil region" evidence="1">
    <location>
        <begin position="28"/>
        <end position="55"/>
    </location>
</feature>
<feature type="compositionally biased region" description="Low complexity" evidence="2">
    <location>
        <begin position="556"/>
        <end position="572"/>
    </location>
</feature>
<accession>A0A5C2SUI0</accession>
<dbReference type="Proteomes" id="UP000313359">
    <property type="component" value="Unassembled WGS sequence"/>
</dbReference>
<feature type="compositionally biased region" description="Acidic residues" evidence="2">
    <location>
        <begin position="537"/>
        <end position="555"/>
    </location>
</feature>
<keyword evidence="4" id="KW-1185">Reference proteome</keyword>
<dbReference type="AlphaFoldDB" id="A0A5C2SUI0"/>
<evidence type="ECO:0000313" key="4">
    <source>
        <dbReference type="Proteomes" id="UP000313359"/>
    </source>
</evidence>
<evidence type="ECO:0000256" key="2">
    <source>
        <dbReference type="SAM" id="MobiDB-lite"/>
    </source>
</evidence>
<name>A0A5C2SUI0_9APHY</name>
<feature type="region of interest" description="Disordered" evidence="2">
    <location>
        <begin position="525"/>
        <end position="583"/>
    </location>
</feature>
<proteinExistence type="predicted"/>